<accession>A0A914HR14</accession>
<evidence type="ECO:0000313" key="1">
    <source>
        <dbReference type="Proteomes" id="UP000887572"/>
    </source>
</evidence>
<protein>
    <submittedName>
        <fullName evidence="2">Uncharacterized protein</fullName>
    </submittedName>
</protein>
<sequence length="84" mass="9947">MSNYRNSVPFVPKNELIISERTKQLYIGQLAAFLTGASISRRSYLTRERMVHQWISNWGRGWEIAFVDILEHLRSSWEMNDTDE</sequence>
<dbReference type="WBParaSite" id="Gr19_v10_g3452.t1">
    <property type="protein sequence ID" value="Gr19_v10_g3452.t1"/>
    <property type="gene ID" value="Gr19_v10_g3452"/>
</dbReference>
<organism evidence="1 2">
    <name type="scientific">Globodera rostochiensis</name>
    <name type="common">Golden nematode worm</name>
    <name type="synonym">Heterodera rostochiensis</name>
    <dbReference type="NCBI Taxonomy" id="31243"/>
    <lineage>
        <taxon>Eukaryota</taxon>
        <taxon>Metazoa</taxon>
        <taxon>Ecdysozoa</taxon>
        <taxon>Nematoda</taxon>
        <taxon>Chromadorea</taxon>
        <taxon>Rhabditida</taxon>
        <taxon>Tylenchina</taxon>
        <taxon>Tylenchomorpha</taxon>
        <taxon>Tylenchoidea</taxon>
        <taxon>Heteroderidae</taxon>
        <taxon>Heteroderinae</taxon>
        <taxon>Globodera</taxon>
    </lineage>
</organism>
<keyword evidence="1" id="KW-1185">Reference proteome</keyword>
<proteinExistence type="predicted"/>
<evidence type="ECO:0000313" key="2">
    <source>
        <dbReference type="WBParaSite" id="Gr19_v10_g3452.t1"/>
    </source>
</evidence>
<dbReference type="Proteomes" id="UP000887572">
    <property type="component" value="Unplaced"/>
</dbReference>
<name>A0A914HR14_GLORO</name>
<dbReference type="AlphaFoldDB" id="A0A914HR14"/>
<reference evidence="2" key="1">
    <citation type="submission" date="2022-11" db="UniProtKB">
        <authorList>
            <consortium name="WormBaseParasite"/>
        </authorList>
    </citation>
    <scope>IDENTIFICATION</scope>
</reference>